<keyword evidence="4" id="KW-0862">Zinc</keyword>
<keyword evidence="5" id="KW-0482">Metalloprotease</keyword>
<dbReference type="Pfam" id="PF04002">
    <property type="entry name" value="RadC"/>
    <property type="match status" value="1"/>
</dbReference>
<sequence>MKKIKSIPNFDRPREKMEKKGAKALSDLELLAVLLGSGIKGKDVFEVARDILKLTQEDFNNLNLDNLKNIEGVGLAKACQIMAAIEFSKRFLLKEGIKIKNVDDVLKITEELKDKKQEYFLSLTLDGASNLIQKRTVFIGTLNHSIVHPREIFADAISDRAAGIIFVHNHPSGDSEPSKQDIEITKRLVEIGKMLGIEVIDHIIISKNGYYSFQAEGMLKKE</sequence>
<dbReference type="OrthoDB" id="9804482at2"/>
<dbReference type="GO" id="GO:0046872">
    <property type="term" value="F:metal ion binding"/>
    <property type="evidence" value="ECO:0007669"/>
    <property type="project" value="UniProtKB-KW"/>
</dbReference>
<keyword evidence="9" id="KW-1185">Reference proteome</keyword>
<dbReference type="RefSeq" id="WP_012546157.1">
    <property type="nucleotide sequence ID" value="NC_011296.1"/>
</dbReference>
<reference evidence="8" key="1">
    <citation type="submission" date="2008-08" db="EMBL/GenBank/DDBJ databases">
        <authorList>
            <person name="Dodson R.J."/>
            <person name="Durkin A.S."/>
            <person name="Wu M."/>
            <person name="Eisen J."/>
            <person name="Sutton G."/>
        </authorList>
    </citation>
    <scope>NUCLEOTIDE SEQUENCE</scope>
    <source>
        <strain evidence="8">DSM 11347</strain>
    </source>
</reference>
<keyword evidence="3" id="KW-0378">Hydrolase</keyword>
<keyword evidence="2" id="KW-0479">Metal-binding</keyword>
<protein>
    <submittedName>
        <fullName evidence="8">DNA repair protein RadC</fullName>
    </submittedName>
</protein>
<dbReference type="InterPro" id="IPR001405">
    <property type="entry name" value="UPF0758"/>
</dbReference>
<gene>
    <name evidence="8" type="ordered locus">THEYE_A1186</name>
</gene>
<dbReference type="InParanoid" id="B5YL92"/>
<dbReference type="STRING" id="289376.THEYE_A1186"/>
<dbReference type="EnsemblBacteria" id="ACI21441">
    <property type="protein sequence ID" value="ACI21441"/>
    <property type="gene ID" value="THEYE_A1186"/>
</dbReference>
<accession>B5YL92</accession>
<keyword evidence="1" id="KW-0645">Protease</keyword>
<dbReference type="InterPro" id="IPR037518">
    <property type="entry name" value="MPN"/>
</dbReference>
<feature type="domain" description="MPN" evidence="7">
    <location>
        <begin position="85"/>
        <end position="219"/>
    </location>
</feature>
<evidence type="ECO:0000256" key="2">
    <source>
        <dbReference type="ARBA" id="ARBA00022723"/>
    </source>
</evidence>
<dbReference type="GO" id="GO:0008237">
    <property type="term" value="F:metallopeptidase activity"/>
    <property type="evidence" value="ECO:0007669"/>
    <property type="project" value="UniProtKB-KW"/>
</dbReference>
<reference evidence="8" key="2">
    <citation type="journal article" date="2015" name="Genome Announc.">
        <title>Genome Sequence of the Sulfate-Reducing Thermophilic Bacterium Thermodesulfovibrio yellowstonii Strain DSM 11347T (Phylum Nitrospirae).</title>
        <authorList>
            <person name="Bhatnagar S."/>
            <person name="Badger J.H."/>
            <person name="Madupu R."/>
            <person name="Khouri H.M."/>
            <person name="O'Connor E.M."/>
            <person name="Robb F.T."/>
            <person name="Ward N.L."/>
            <person name="Eisen J.A."/>
        </authorList>
    </citation>
    <scope>NUCLEOTIDE SEQUENCE [LARGE SCALE GENOMIC DNA]</scope>
    <source>
        <strain evidence="8">DSM 11347</strain>
    </source>
</reference>
<evidence type="ECO:0000256" key="5">
    <source>
        <dbReference type="ARBA" id="ARBA00023049"/>
    </source>
</evidence>
<dbReference type="Pfam" id="PF20582">
    <property type="entry name" value="UPF0758_N"/>
    <property type="match status" value="1"/>
</dbReference>
<dbReference type="InterPro" id="IPR020891">
    <property type="entry name" value="UPF0758_CS"/>
</dbReference>
<proteinExistence type="inferred from homology"/>
<evidence type="ECO:0000259" key="7">
    <source>
        <dbReference type="PROSITE" id="PS50249"/>
    </source>
</evidence>
<dbReference type="GO" id="GO:0006508">
    <property type="term" value="P:proteolysis"/>
    <property type="evidence" value="ECO:0007669"/>
    <property type="project" value="UniProtKB-KW"/>
</dbReference>
<evidence type="ECO:0000313" key="8">
    <source>
        <dbReference type="EMBL" id="ACI21441.1"/>
    </source>
</evidence>
<name>B5YL92_THEYD</name>
<dbReference type="PROSITE" id="PS50249">
    <property type="entry name" value="MPN"/>
    <property type="match status" value="1"/>
</dbReference>
<dbReference type="InterPro" id="IPR025657">
    <property type="entry name" value="RadC_JAB"/>
</dbReference>
<dbReference type="InterPro" id="IPR046778">
    <property type="entry name" value="UPF0758_N"/>
</dbReference>
<dbReference type="PANTHER" id="PTHR30471">
    <property type="entry name" value="DNA REPAIR PROTEIN RADC"/>
    <property type="match status" value="1"/>
</dbReference>
<dbReference type="KEGG" id="tye:THEYE_A1186"/>
<dbReference type="EMBL" id="CP001147">
    <property type="protein sequence ID" value="ACI21441.1"/>
    <property type="molecule type" value="Genomic_DNA"/>
</dbReference>
<evidence type="ECO:0000313" key="9">
    <source>
        <dbReference type="Proteomes" id="UP000000718"/>
    </source>
</evidence>
<dbReference type="PROSITE" id="PS01302">
    <property type="entry name" value="UPF0758"/>
    <property type="match status" value="1"/>
</dbReference>
<organism evidence="8 9">
    <name type="scientific">Thermodesulfovibrio yellowstonii (strain ATCC 51303 / DSM 11347 / YP87)</name>
    <dbReference type="NCBI Taxonomy" id="289376"/>
    <lineage>
        <taxon>Bacteria</taxon>
        <taxon>Pseudomonadati</taxon>
        <taxon>Nitrospirota</taxon>
        <taxon>Thermodesulfovibrionia</taxon>
        <taxon>Thermodesulfovibrionales</taxon>
        <taxon>Thermodesulfovibrionaceae</taxon>
        <taxon>Thermodesulfovibrio</taxon>
    </lineage>
</organism>
<dbReference type="NCBIfam" id="TIGR00608">
    <property type="entry name" value="radc"/>
    <property type="match status" value="1"/>
</dbReference>
<dbReference type="eggNOG" id="COG2003">
    <property type="taxonomic scope" value="Bacteria"/>
</dbReference>
<dbReference type="PANTHER" id="PTHR30471:SF3">
    <property type="entry name" value="UPF0758 PROTEIN YEES-RELATED"/>
    <property type="match status" value="1"/>
</dbReference>
<evidence type="ECO:0000256" key="3">
    <source>
        <dbReference type="ARBA" id="ARBA00022801"/>
    </source>
</evidence>
<comment type="similarity">
    <text evidence="6">Belongs to the UPF0758 family.</text>
</comment>
<dbReference type="NCBIfam" id="NF000642">
    <property type="entry name" value="PRK00024.1"/>
    <property type="match status" value="1"/>
</dbReference>
<evidence type="ECO:0000256" key="6">
    <source>
        <dbReference type="RuleBase" id="RU003797"/>
    </source>
</evidence>
<evidence type="ECO:0000256" key="4">
    <source>
        <dbReference type="ARBA" id="ARBA00022833"/>
    </source>
</evidence>
<dbReference type="CDD" id="cd08071">
    <property type="entry name" value="MPN_DUF2466"/>
    <property type="match status" value="1"/>
</dbReference>
<evidence type="ECO:0000256" key="1">
    <source>
        <dbReference type="ARBA" id="ARBA00022670"/>
    </source>
</evidence>
<dbReference type="Proteomes" id="UP000000718">
    <property type="component" value="Chromosome"/>
</dbReference>
<dbReference type="HOGENOM" id="CLU_073529_0_2_0"/>
<dbReference type="AlphaFoldDB" id="B5YL92"/>
<dbReference type="Gene3D" id="3.40.140.10">
    <property type="entry name" value="Cytidine Deaminase, domain 2"/>
    <property type="match status" value="1"/>
</dbReference>
<dbReference type="PATRIC" id="fig|289376.4.peg.1162"/>